<dbReference type="Proteomes" id="UP001431313">
    <property type="component" value="Unassembled WGS sequence"/>
</dbReference>
<protein>
    <submittedName>
        <fullName evidence="1">Uncharacterized protein</fullName>
    </submittedName>
</protein>
<dbReference type="RefSeq" id="WP_258785732.1">
    <property type="nucleotide sequence ID" value="NZ_JANUGQ010000003.1"/>
</dbReference>
<sequence>MRNPHLAVNPPAGRYRDAEGTPYMINLTMSPQTVQQLAQGNYKLFLFKAVQSAVGGGAPTVWAATTQYSTSTSVSWTEDYYAYASMEEIQDGVDFSSSDTDAIDLGQTLQVAAQAVGSVTDGGTPGAVTVQNTVTTPFTCGLAQPSPTGSGLPTPICAFPLYGLNLDLIVPLEKVALVFAAAPYLEGMVIESSIGPAVLADLTLSNNITLGYDINNGWSWTGNQASNIPSDEFVQTLIVPTGLGQAPGVPSLLGDAVTSVSIWTPMSTKPYQPNNIIARASSGSTDQNSLAAVLTPLAGAPVIRKDQVYIAEYFVRPTVMETWQVQCTYVPDAPGNPYDFKKLREIPNP</sequence>
<keyword evidence="2" id="KW-1185">Reference proteome</keyword>
<accession>A0ABT2CCA6</accession>
<evidence type="ECO:0000313" key="1">
    <source>
        <dbReference type="EMBL" id="MCS0635038.1"/>
    </source>
</evidence>
<reference evidence="1" key="1">
    <citation type="submission" date="2022-08" db="EMBL/GenBank/DDBJ databases">
        <authorList>
            <person name="Somphong A."/>
            <person name="Phongsopitanun W."/>
        </authorList>
    </citation>
    <scope>NUCLEOTIDE SEQUENCE</scope>
    <source>
        <strain evidence="1">LP05-1</strain>
    </source>
</reference>
<name>A0ABT2CCA6_9ACTN</name>
<comment type="caution">
    <text evidence="1">The sequence shown here is derived from an EMBL/GenBank/DDBJ whole genome shotgun (WGS) entry which is preliminary data.</text>
</comment>
<gene>
    <name evidence="1" type="ORF">NX801_05070</name>
</gene>
<proteinExistence type="predicted"/>
<dbReference type="EMBL" id="JANUGQ010000003">
    <property type="protein sequence ID" value="MCS0635038.1"/>
    <property type="molecule type" value="Genomic_DNA"/>
</dbReference>
<organism evidence="1 2">
    <name type="scientific">Streptomyces pyxinae</name>
    <dbReference type="NCBI Taxonomy" id="2970734"/>
    <lineage>
        <taxon>Bacteria</taxon>
        <taxon>Bacillati</taxon>
        <taxon>Actinomycetota</taxon>
        <taxon>Actinomycetes</taxon>
        <taxon>Kitasatosporales</taxon>
        <taxon>Streptomycetaceae</taxon>
        <taxon>Streptomyces</taxon>
    </lineage>
</organism>
<evidence type="ECO:0000313" key="2">
    <source>
        <dbReference type="Proteomes" id="UP001431313"/>
    </source>
</evidence>